<keyword evidence="3" id="KW-1185">Reference proteome</keyword>
<organism evidence="2 3">
    <name type="scientific">Ceutorhynchus assimilis</name>
    <name type="common">cabbage seed weevil</name>
    <dbReference type="NCBI Taxonomy" id="467358"/>
    <lineage>
        <taxon>Eukaryota</taxon>
        <taxon>Metazoa</taxon>
        <taxon>Ecdysozoa</taxon>
        <taxon>Arthropoda</taxon>
        <taxon>Hexapoda</taxon>
        <taxon>Insecta</taxon>
        <taxon>Pterygota</taxon>
        <taxon>Neoptera</taxon>
        <taxon>Endopterygota</taxon>
        <taxon>Coleoptera</taxon>
        <taxon>Polyphaga</taxon>
        <taxon>Cucujiformia</taxon>
        <taxon>Curculionidae</taxon>
        <taxon>Ceutorhynchinae</taxon>
        <taxon>Ceutorhynchus</taxon>
    </lineage>
</organism>
<dbReference type="Proteomes" id="UP001152799">
    <property type="component" value="Chromosome 1"/>
</dbReference>
<proteinExistence type="predicted"/>
<feature type="compositionally biased region" description="Polar residues" evidence="1">
    <location>
        <begin position="106"/>
        <end position="119"/>
    </location>
</feature>
<evidence type="ECO:0000313" key="2">
    <source>
        <dbReference type="EMBL" id="CAG9760296.1"/>
    </source>
</evidence>
<reference evidence="2" key="1">
    <citation type="submission" date="2022-01" db="EMBL/GenBank/DDBJ databases">
        <authorList>
            <person name="King R."/>
        </authorList>
    </citation>
    <scope>NUCLEOTIDE SEQUENCE</scope>
</reference>
<evidence type="ECO:0000313" key="3">
    <source>
        <dbReference type="Proteomes" id="UP001152799"/>
    </source>
</evidence>
<protein>
    <submittedName>
        <fullName evidence="2">Uncharacterized protein</fullName>
    </submittedName>
</protein>
<dbReference type="AlphaFoldDB" id="A0A9N9MDS2"/>
<gene>
    <name evidence="2" type="ORF">CEUTPL_LOCUS1032</name>
</gene>
<sequence length="214" mass="24026">MDCSALSENLAKAKRSLFITKSESLNMSPFKQQERDAKNNTAVSSSPGKFQISFCTIEKGSRTQKTKSTQTQHNVRHVVAQVKPDTATISTNTRVGRTQEFDVSLQLSGSEKSVNSDIQSRPSSSATSSSNQSSSSSDALLVPRVRNTAYMVAEMERYPRLYTGIPRDSFGIIKLLSIETRLTEEDILLTFCKPFWAFRLRFSYLTNFFAYFGR</sequence>
<evidence type="ECO:0000256" key="1">
    <source>
        <dbReference type="SAM" id="MobiDB-lite"/>
    </source>
</evidence>
<feature type="compositionally biased region" description="Low complexity" evidence="1">
    <location>
        <begin position="120"/>
        <end position="137"/>
    </location>
</feature>
<feature type="region of interest" description="Disordered" evidence="1">
    <location>
        <begin position="106"/>
        <end position="138"/>
    </location>
</feature>
<dbReference type="EMBL" id="OU892277">
    <property type="protein sequence ID" value="CAG9760296.1"/>
    <property type="molecule type" value="Genomic_DNA"/>
</dbReference>
<accession>A0A9N9MDS2</accession>
<name>A0A9N9MDS2_9CUCU</name>